<dbReference type="Proteomes" id="UP001189429">
    <property type="component" value="Unassembled WGS sequence"/>
</dbReference>
<evidence type="ECO:0000313" key="3">
    <source>
        <dbReference type="Proteomes" id="UP001189429"/>
    </source>
</evidence>
<feature type="compositionally biased region" description="Low complexity" evidence="1">
    <location>
        <begin position="1"/>
        <end position="20"/>
    </location>
</feature>
<feature type="non-terminal residue" evidence="2">
    <location>
        <position position="110"/>
    </location>
</feature>
<evidence type="ECO:0000313" key="2">
    <source>
        <dbReference type="EMBL" id="CAK0882942.1"/>
    </source>
</evidence>
<dbReference type="EMBL" id="CAUYUJ010018357">
    <property type="protein sequence ID" value="CAK0882942.1"/>
    <property type="molecule type" value="Genomic_DNA"/>
</dbReference>
<organism evidence="2 3">
    <name type="scientific">Prorocentrum cordatum</name>
    <dbReference type="NCBI Taxonomy" id="2364126"/>
    <lineage>
        <taxon>Eukaryota</taxon>
        <taxon>Sar</taxon>
        <taxon>Alveolata</taxon>
        <taxon>Dinophyceae</taxon>
        <taxon>Prorocentrales</taxon>
        <taxon>Prorocentraceae</taxon>
        <taxon>Prorocentrum</taxon>
    </lineage>
</organism>
<gene>
    <name evidence="2" type="ORF">PCOR1329_LOCUS65302</name>
</gene>
<reference evidence="2" key="1">
    <citation type="submission" date="2023-10" db="EMBL/GenBank/DDBJ databases">
        <authorList>
            <person name="Chen Y."/>
            <person name="Shah S."/>
            <person name="Dougan E. K."/>
            <person name="Thang M."/>
            <person name="Chan C."/>
        </authorList>
    </citation>
    <scope>NUCLEOTIDE SEQUENCE [LARGE SCALE GENOMIC DNA]</scope>
</reference>
<sequence length="110" mass="12324">MFLEPGSFSWSSSAGWAGRSLLRRRRRRPEPRGPCAAVAGSRPRPPDGGAMKLSSSPSPGRRAAPRVLRVEYNGMPYDWLNLDEMGPRVAHSEQFIATLRDNIVRYFKVP</sequence>
<name>A0ABN9WDT7_9DINO</name>
<feature type="region of interest" description="Disordered" evidence="1">
    <location>
        <begin position="1"/>
        <end position="65"/>
    </location>
</feature>
<accession>A0ABN9WDT7</accession>
<protein>
    <submittedName>
        <fullName evidence="2">Uncharacterized protein</fullName>
    </submittedName>
</protein>
<evidence type="ECO:0000256" key="1">
    <source>
        <dbReference type="SAM" id="MobiDB-lite"/>
    </source>
</evidence>
<feature type="compositionally biased region" description="Low complexity" evidence="1">
    <location>
        <begin position="54"/>
        <end position="65"/>
    </location>
</feature>
<keyword evidence="3" id="KW-1185">Reference proteome</keyword>
<proteinExistence type="predicted"/>
<comment type="caution">
    <text evidence="2">The sequence shown here is derived from an EMBL/GenBank/DDBJ whole genome shotgun (WGS) entry which is preliminary data.</text>
</comment>